<reference evidence="1" key="1">
    <citation type="journal article" date="2021" name="Proc. Natl. Acad. Sci. U.S.A.">
        <title>A Catalog of Tens of Thousands of Viruses from Human Metagenomes Reveals Hidden Associations with Chronic Diseases.</title>
        <authorList>
            <person name="Tisza M.J."/>
            <person name="Buck C.B."/>
        </authorList>
    </citation>
    <scope>NUCLEOTIDE SEQUENCE</scope>
    <source>
        <strain evidence="1">Ctiha2</strain>
    </source>
</reference>
<dbReference type="EMBL" id="BK059104">
    <property type="protein sequence ID" value="DAE30603.1"/>
    <property type="molecule type" value="Genomic_DNA"/>
</dbReference>
<accession>A0A8S5RHG7</accession>
<sequence length="160" mass="18815">MPIKEITGGGLFLSDGTKFMDIHGIESMVRYESSDKEELKVVNTFHNSLNGEITLENCEINENLFNQYFRPTYQNPLFSSELSYTIPVKSHKKKRIFKKWLKRYGVKVDHITLDFQVITYDTQTSEAECEMTNKSVKTYVTFYKAIQLYEYALKYGIDMW</sequence>
<protein>
    <submittedName>
        <fullName evidence="1">Uncharacterized protein</fullName>
    </submittedName>
</protein>
<name>A0A8S5RHG7_9VIRU</name>
<organism evidence="1">
    <name type="scientific">virus sp. ctiha2</name>
    <dbReference type="NCBI Taxonomy" id="2827299"/>
    <lineage>
        <taxon>Viruses</taxon>
    </lineage>
</organism>
<proteinExistence type="predicted"/>
<evidence type="ECO:0000313" key="1">
    <source>
        <dbReference type="EMBL" id="DAE30603.1"/>
    </source>
</evidence>